<sequence length="53" mass="6017">MSCHSTSVPIVLRTMLCRARLLHRAMACRVVQCLKRALLGHFTLSYRVGPCLF</sequence>
<name>A0ACC0MNG0_RHOML</name>
<protein>
    <submittedName>
        <fullName evidence="1">Uncharacterized protein</fullName>
    </submittedName>
</protein>
<dbReference type="EMBL" id="CM046395">
    <property type="protein sequence ID" value="KAI8542510.1"/>
    <property type="molecule type" value="Genomic_DNA"/>
</dbReference>
<organism evidence="1 2">
    <name type="scientific">Rhododendron molle</name>
    <name type="common">Chinese azalea</name>
    <name type="synonym">Azalea mollis</name>
    <dbReference type="NCBI Taxonomy" id="49168"/>
    <lineage>
        <taxon>Eukaryota</taxon>
        <taxon>Viridiplantae</taxon>
        <taxon>Streptophyta</taxon>
        <taxon>Embryophyta</taxon>
        <taxon>Tracheophyta</taxon>
        <taxon>Spermatophyta</taxon>
        <taxon>Magnoliopsida</taxon>
        <taxon>eudicotyledons</taxon>
        <taxon>Gunneridae</taxon>
        <taxon>Pentapetalae</taxon>
        <taxon>asterids</taxon>
        <taxon>Ericales</taxon>
        <taxon>Ericaceae</taxon>
        <taxon>Ericoideae</taxon>
        <taxon>Rhodoreae</taxon>
        <taxon>Rhododendron</taxon>
    </lineage>
</organism>
<evidence type="ECO:0000313" key="2">
    <source>
        <dbReference type="Proteomes" id="UP001062846"/>
    </source>
</evidence>
<keyword evidence="2" id="KW-1185">Reference proteome</keyword>
<accession>A0ACC0MNG0</accession>
<reference evidence="1" key="1">
    <citation type="submission" date="2022-02" db="EMBL/GenBank/DDBJ databases">
        <title>Plant Genome Project.</title>
        <authorList>
            <person name="Zhang R.-G."/>
        </authorList>
    </citation>
    <scope>NUCLEOTIDE SEQUENCE</scope>
    <source>
        <strain evidence="1">AT1</strain>
    </source>
</reference>
<dbReference type="Proteomes" id="UP001062846">
    <property type="component" value="Chromosome 8"/>
</dbReference>
<evidence type="ECO:0000313" key="1">
    <source>
        <dbReference type="EMBL" id="KAI8542510.1"/>
    </source>
</evidence>
<proteinExistence type="predicted"/>
<gene>
    <name evidence="1" type="ORF">RHMOL_Rhmol08G0143600</name>
</gene>
<comment type="caution">
    <text evidence="1">The sequence shown here is derived from an EMBL/GenBank/DDBJ whole genome shotgun (WGS) entry which is preliminary data.</text>
</comment>